<reference evidence="2" key="1">
    <citation type="submission" date="2025-08" db="UniProtKB">
        <authorList>
            <consortium name="RefSeq"/>
        </authorList>
    </citation>
    <scope>IDENTIFICATION</scope>
</reference>
<dbReference type="Proteomes" id="UP000694863">
    <property type="component" value="Unplaced"/>
</dbReference>
<evidence type="ECO:0000313" key="1">
    <source>
        <dbReference type="Proteomes" id="UP000694863"/>
    </source>
</evidence>
<sequence>MLIVEMEEERTKLRDLQENEKIRLYKMQNSAAIKIQASFKAFIAYKHYNPIIKEQMESKNKKAQEWKKKEAKIRQWEEERQKRLEEEQRTKEEKKKKEKEEFKKRQKEYEEKKISLKLDREQVSFKRKLRVTEESRRQLMSMTLEKTEYNTKHLTVKSTPMNKNHITPNLVSEKSKTQDVPLWLIVDEKSNRRGNVGRKLVSEELIQEKLKEHTPKQEIMAEPNEEEKKESLTKQQYSEKLLNSKRKYENIDKQCDLESPDLKENVKETFKPHETKLQIPKEEELKHTIDENVEQEIQILMLGHNQDIDKAKSNEAQKVIRDNRHEKIQVEKERIPGQNETLYEENSTSAISMEQELLPLELAVENIGEDDVVKEEDTDLKSSEAENSEDNALNRDIVVFNPSEAIINREDKIDNHGDTLRSQALPGNSSGCDEKSSLVSMETNSIEYEIKELSGDCPEDGMAHSKPEPPLLTYIEEKRLAWIQSCKPWFECFKKHQQKNIVKKKRSVKCPVDGTLPPLSTLDILQLGSWDTLQQVTTVTFQDLPGCNLSTLAECSNLQFLSLQRCGLTSLHSLGNCKHLKYIDVQENHIQTINCENLENLCILLLNKNQLSSLHGLDGCTNLQNLELSHNKIIRIGGLESLKNLQQLILDHNQLIGTKGLSDTPTLIYLDCSHNHLTEVHGIANCGLLQILKLQGNYLSELPSLDNHVLLRELHLDDNSISTVDAFSSYWLPLLQNLTLSQNSLTEMIPLFHFVSLEKLDISNNCLSDLTSVIKWLDSCFSLHELSLTGNPFLQEINWRQSLLKMLPTLRILNGEMVNCYSDNHPEDQYQLKSGCFTDFKIWILCQSQIREFNLLTENYVTRKGNMYSLDGVEKLCDYFQELTTLSHEYRYAHENMYVSIIEKNESEAKQNHLAHAKIDNLQQNVVLNSYANSYKPDSSNIAEKWIDSGSDYTPVVNSSMCNNIEEKNQENINHRRIPLRINISTKRIPFTKTVSTTSLMKNCQNIQYTEKIMATIIIQAYWRGYIVRKHFSTKLHTAETEPMKSQPNSHIKNQNVKEGQTEHMFNIQEQREKAAILIQAVWKGFLLRKKLTTALEAIKNEDSEEYEEIDLEDFTFDEAAFEKEWLALDSSRFPSQTQLLPSQLHWPKYPGTYKYDDTSLNLPSHPAQAWLCNEKENMFSPEHTQFNNRSESRALSWTPESKTGRKSLLKSEREKKISEEWGFKDISTAQQMLKRAQKMKSKRIREKKGPAAQLALFQNSESKRSVTRSQRTSQPRRGGYVEVTPRNIELDLHLETYTDNLTNSKGKEEEVLCKDAAAHEKLEKRREFTYQWLHTQVGVHETTSSRNTKCNHFLPELDPDVLNGGRVQLVARLVSREDTDLDLSSMTSGSALSVNREKKNQAHRHSAGSSSGSIKGIFAPMITNARPSKKERISFRDNPVQLSGGWGSGKKKAKTSN</sequence>
<accession>A0AC55CYJ8</accession>
<name>A0AC55CYJ8_ECHTE</name>
<dbReference type="RefSeq" id="XP_045144577.1">
    <property type="nucleotide sequence ID" value="XM_045288642.1"/>
</dbReference>
<proteinExistence type="predicted"/>
<organism evidence="1 2">
    <name type="scientific">Echinops telfairi</name>
    <name type="common">Lesser hedgehog tenrec</name>
    <dbReference type="NCBI Taxonomy" id="9371"/>
    <lineage>
        <taxon>Eukaryota</taxon>
        <taxon>Metazoa</taxon>
        <taxon>Chordata</taxon>
        <taxon>Craniata</taxon>
        <taxon>Vertebrata</taxon>
        <taxon>Euteleostomi</taxon>
        <taxon>Mammalia</taxon>
        <taxon>Eutheria</taxon>
        <taxon>Afrotheria</taxon>
        <taxon>Tenrecidae</taxon>
        <taxon>Tenrecinae</taxon>
        <taxon>Echinops</taxon>
    </lineage>
</organism>
<evidence type="ECO:0000313" key="2">
    <source>
        <dbReference type="RefSeq" id="XP_045144577.1"/>
    </source>
</evidence>
<keyword evidence="1" id="KW-1185">Reference proteome</keyword>
<protein>
    <submittedName>
        <fullName evidence="2">Leucine-rich repeat and IQ domain-containing protein 1</fullName>
    </submittedName>
</protein>
<gene>
    <name evidence="2" type="primary">LRRIQ1</name>
</gene>